<dbReference type="EMBL" id="JAAMPI010001481">
    <property type="protein sequence ID" value="KAF4625040.1"/>
    <property type="molecule type" value="Genomic_DNA"/>
</dbReference>
<comment type="caution">
    <text evidence="1">The sequence shown here is derived from an EMBL/GenBank/DDBJ whole genome shotgun (WGS) entry which is preliminary data.</text>
</comment>
<protein>
    <submittedName>
        <fullName evidence="1">Uncharacterized protein</fullName>
    </submittedName>
</protein>
<gene>
    <name evidence="1" type="ORF">G7Y89_g13130</name>
</gene>
<sequence>MLFRPILLKPRLPNLRLVTIRTYRPFTTPQGSIILNQNKKSIFPRHRPLKYLQKTQTNLVTPVSLYFSTSRAKNDPVPGSSVALDTANDNLFCKLSDDPVPTSTDDGDLIHKFYTEEIYQFRCDPIPGSTNTLFPHLHPHFRLFFQYSSELDTDKITMPYARKLCCLLEKLNGDKLKLSQELGLKLRLSYLQPRSVNCPNYSSGKDSAPHGSDVSNTVFYRFDIHIYSEGSVIKTLKIRGAPTGRLIHDRALTFWVVVMDENQDVSALRAWRVDPDTGYTSYIDGVVPVEKDKDIWKVANNRKECEKWDQEMPLYHMKTTLFDADGSRAVKLGWLKDVKKAAE</sequence>
<accession>A0A8H4R7U9</accession>
<organism evidence="1 2">
    <name type="scientific">Cudoniella acicularis</name>
    <dbReference type="NCBI Taxonomy" id="354080"/>
    <lineage>
        <taxon>Eukaryota</taxon>
        <taxon>Fungi</taxon>
        <taxon>Dikarya</taxon>
        <taxon>Ascomycota</taxon>
        <taxon>Pezizomycotina</taxon>
        <taxon>Leotiomycetes</taxon>
        <taxon>Helotiales</taxon>
        <taxon>Tricladiaceae</taxon>
        <taxon>Cudoniella</taxon>
    </lineage>
</organism>
<dbReference type="Proteomes" id="UP000566819">
    <property type="component" value="Unassembled WGS sequence"/>
</dbReference>
<dbReference type="AlphaFoldDB" id="A0A8H4R7U9"/>
<proteinExistence type="predicted"/>
<evidence type="ECO:0000313" key="1">
    <source>
        <dbReference type="EMBL" id="KAF4625040.1"/>
    </source>
</evidence>
<reference evidence="1 2" key="1">
    <citation type="submission" date="2020-03" db="EMBL/GenBank/DDBJ databases">
        <title>Draft Genome Sequence of Cudoniella acicularis.</title>
        <authorList>
            <person name="Buettner E."/>
            <person name="Kellner H."/>
        </authorList>
    </citation>
    <scope>NUCLEOTIDE SEQUENCE [LARGE SCALE GENOMIC DNA]</scope>
    <source>
        <strain evidence="1 2">DSM 108380</strain>
    </source>
</reference>
<evidence type="ECO:0000313" key="2">
    <source>
        <dbReference type="Proteomes" id="UP000566819"/>
    </source>
</evidence>
<keyword evidence="2" id="KW-1185">Reference proteome</keyword>
<name>A0A8H4R7U9_9HELO</name>